<dbReference type="SMART" id="SM00530">
    <property type="entry name" value="HTH_XRE"/>
    <property type="match status" value="1"/>
</dbReference>
<dbReference type="InterPro" id="IPR001387">
    <property type="entry name" value="Cro/C1-type_HTH"/>
</dbReference>
<comment type="caution">
    <text evidence="3">The sequence shown here is derived from an EMBL/GenBank/DDBJ whole genome shotgun (WGS) entry which is preliminary data.</text>
</comment>
<evidence type="ECO:0000259" key="2">
    <source>
        <dbReference type="PROSITE" id="PS50943"/>
    </source>
</evidence>
<dbReference type="Pfam" id="PF01381">
    <property type="entry name" value="HTH_3"/>
    <property type="match status" value="1"/>
</dbReference>
<evidence type="ECO:0000313" key="3">
    <source>
        <dbReference type="EMBL" id="EEX70264.1"/>
    </source>
</evidence>
<dbReference type="Gene3D" id="1.10.260.40">
    <property type="entry name" value="lambda repressor-like DNA-binding domains"/>
    <property type="match status" value="1"/>
</dbReference>
<dbReference type="PROSITE" id="PS50943">
    <property type="entry name" value="HTH_CROC1"/>
    <property type="match status" value="1"/>
</dbReference>
<dbReference type="AlphaFoldDB" id="C9KJ01"/>
<name>C9KJ01_9FIRM</name>
<reference evidence="3" key="1">
    <citation type="submission" date="2009-09" db="EMBL/GenBank/DDBJ databases">
        <authorList>
            <person name="Weinstock G."/>
            <person name="Sodergren E."/>
            <person name="Clifton S."/>
            <person name="Fulton L."/>
            <person name="Fulton B."/>
            <person name="Courtney L."/>
            <person name="Fronick C."/>
            <person name="Harrison M."/>
            <person name="Strong C."/>
            <person name="Farmer C."/>
            <person name="Delahaunty K."/>
            <person name="Markovic C."/>
            <person name="Hall O."/>
            <person name="Minx P."/>
            <person name="Tomlinson C."/>
            <person name="Mitreva M."/>
            <person name="Nelson J."/>
            <person name="Hou S."/>
            <person name="Wollam A."/>
            <person name="Pepin K.H."/>
            <person name="Johnson M."/>
            <person name="Bhonagiri V."/>
            <person name="Nash W.E."/>
            <person name="Warren W."/>
            <person name="Chinwalla A."/>
            <person name="Mardis E.R."/>
            <person name="Wilson R.K."/>
        </authorList>
    </citation>
    <scope>NUCLEOTIDE SEQUENCE [LARGE SCALE GENOMIC DNA]</scope>
    <source>
        <strain evidence="3">DSM 20544</strain>
    </source>
</reference>
<dbReference type="PANTHER" id="PTHR46558:SF14">
    <property type="entry name" value="HTH-TYPE TRANSCRIPTIONAL REGULATOR ANSR"/>
    <property type="match status" value="1"/>
</dbReference>
<dbReference type="CDD" id="cd00093">
    <property type="entry name" value="HTH_XRE"/>
    <property type="match status" value="1"/>
</dbReference>
<dbReference type="SUPFAM" id="SSF47413">
    <property type="entry name" value="lambda repressor-like DNA-binding domains"/>
    <property type="match status" value="1"/>
</dbReference>
<gene>
    <name evidence="3" type="ORF">MITSMUL_03402</name>
</gene>
<dbReference type="eggNOG" id="COG1476">
    <property type="taxonomic scope" value="Bacteria"/>
</dbReference>
<protein>
    <submittedName>
        <fullName evidence="3">DNA-binding helix-turn-helix protein</fullName>
    </submittedName>
</protein>
<dbReference type="RefSeq" id="WP_005839453.1">
    <property type="nucleotide sequence ID" value="NZ_GG697141.2"/>
</dbReference>
<keyword evidence="4" id="KW-1185">Reference proteome</keyword>
<dbReference type="PANTHER" id="PTHR46558">
    <property type="entry name" value="TRACRIPTIONAL REGULATORY PROTEIN-RELATED-RELATED"/>
    <property type="match status" value="1"/>
</dbReference>
<dbReference type="GeneID" id="93480588"/>
<proteinExistence type="predicted"/>
<evidence type="ECO:0000313" key="4">
    <source>
        <dbReference type="Proteomes" id="UP000003671"/>
    </source>
</evidence>
<organism evidence="3 4">
    <name type="scientific">Mitsuokella multacida DSM 20544</name>
    <dbReference type="NCBI Taxonomy" id="500635"/>
    <lineage>
        <taxon>Bacteria</taxon>
        <taxon>Bacillati</taxon>
        <taxon>Bacillota</taxon>
        <taxon>Negativicutes</taxon>
        <taxon>Selenomonadales</taxon>
        <taxon>Selenomonadaceae</taxon>
        <taxon>Mitsuokella</taxon>
    </lineage>
</organism>
<keyword evidence="1 3" id="KW-0238">DNA-binding</keyword>
<sequence>MIVKFCDKLLQLRRARRLTQKDVAAACGITRQTYSGYESGERYPKKKEMYQVLADFFEVDVDYLYTDREMFLDAAHEQYGSRGMAQAQELVSQLAGMFAGGELSDQDREAVMRSLERAYWLAKEDNQKYTPKKYRK</sequence>
<dbReference type="GO" id="GO:0003677">
    <property type="term" value="F:DNA binding"/>
    <property type="evidence" value="ECO:0007669"/>
    <property type="project" value="UniProtKB-KW"/>
</dbReference>
<dbReference type="PATRIC" id="fig|500635.8.peg.302"/>
<dbReference type="STRING" id="500635.MITSMUL_03402"/>
<dbReference type="HOGENOM" id="CLU_066192_4_0_9"/>
<evidence type="ECO:0000256" key="1">
    <source>
        <dbReference type="ARBA" id="ARBA00023125"/>
    </source>
</evidence>
<dbReference type="InterPro" id="IPR010982">
    <property type="entry name" value="Lambda_DNA-bd_dom_sf"/>
</dbReference>
<accession>C9KJ01</accession>
<dbReference type="EMBL" id="ABWK02000001">
    <property type="protein sequence ID" value="EEX70264.1"/>
    <property type="molecule type" value="Genomic_DNA"/>
</dbReference>
<dbReference type="Proteomes" id="UP000003671">
    <property type="component" value="Unassembled WGS sequence"/>
</dbReference>
<feature type="domain" description="HTH cro/C1-type" evidence="2">
    <location>
        <begin position="9"/>
        <end position="64"/>
    </location>
</feature>